<protein>
    <recommendedName>
        <fullName evidence="3">S1 motif domain-containing protein</fullName>
    </recommendedName>
</protein>
<dbReference type="InterPro" id="IPR019734">
    <property type="entry name" value="TPR_rpt"/>
</dbReference>
<gene>
    <name evidence="4" type="ORF">HF086_004418</name>
</gene>
<reference evidence="4" key="1">
    <citation type="journal article" date="2021" name="G3 (Bethesda)">
        <title>Genome and transcriptome analysis of the beet armyworm Spodoptera exigua reveals targets for pest control. .</title>
        <authorList>
            <person name="Simon S."/>
            <person name="Breeschoten T."/>
            <person name="Jansen H.J."/>
            <person name="Dirks R.P."/>
            <person name="Schranz M.E."/>
            <person name="Ros V.I.D."/>
        </authorList>
    </citation>
    <scope>NUCLEOTIDE SEQUENCE</scope>
    <source>
        <strain evidence="4">TB_SE_WUR_2020</strain>
    </source>
</reference>
<feature type="domain" description="S1 motif" evidence="3">
    <location>
        <begin position="131"/>
        <end position="213"/>
    </location>
</feature>
<dbReference type="InterPro" id="IPR003029">
    <property type="entry name" value="S1_domain"/>
</dbReference>
<feature type="compositionally biased region" description="Basic and acidic residues" evidence="2">
    <location>
        <begin position="693"/>
        <end position="731"/>
    </location>
</feature>
<evidence type="ECO:0000313" key="5">
    <source>
        <dbReference type="Proteomes" id="UP000814243"/>
    </source>
</evidence>
<feature type="repeat" description="TPR" evidence="1">
    <location>
        <begin position="384"/>
        <end position="417"/>
    </location>
</feature>
<dbReference type="PROSITE" id="PS50293">
    <property type="entry name" value="TPR_REGION"/>
    <property type="match status" value="1"/>
</dbReference>
<feature type="region of interest" description="Disordered" evidence="2">
    <location>
        <begin position="890"/>
        <end position="951"/>
    </location>
</feature>
<dbReference type="Proteomes" id="UP000814243">
    <property type="component" value="Unassembled WGS sequence"/>
</dbReference>
<dbReference type="EMBL" id="JACEFF010000573">
    <property type="protein sequence ID" value="KAH9635064.1"/>
    <property type="molecule type" value="Genomic_DNA"/>
</dbReference>
<dbReference type="Gene3D" id="1.25.40.10">
    <property type="entry name" value="Tetratricopeptide repeat domain"/>
    <property type="match status" value="1"/>
</dbReference>
<proteinExistence type="predicted"/>
<feature type="compositionally biased region" description="Polar residues" evidence="2">
    <location>
        <begin position="823"/>
        <end position="833"/>
    </location>
</feature>
<dbReference type="InterPro" id="IPR011990">
    <property type="entry name" value="TPR-like_helical_dom_sf"/>
</dbReference>
<feature type="compositionally biased region" description="Basic residues" evidence="2">
    <location>
        <begin position="471"/>
        <end position="486"/>
    </location>
</feature>
<feature type="region of interest" description="Disordered" evidence="2">
    <location>
        <begin position="621"/>
        <end position="731"/>
    </location>
</feature>
<feature type="compositionally biased region" description="Basic and acidic residues" evidence="2">
    <location>
        <begin position="794"/>
        <end position="813"/>
    </location>
</feature>
<evidence type="ECO:0000256" key="1">
    <source>
        <dbReference type="PROSITE-ProRule" id="PRU00339"/>
    </source>
</evidence>
<feature type="repeat" description="TPR" evidence="1">
    <location>
        <begin position="309"/>
        <end position="342"/>
    </location>
</feature>
<dbReference type="GO" id="GO:0003676">
    <property type="term" value="F:nucleic acid binding"/>
    <property type="evidence" value="ECO:0007669"/>
    <property type="project" value="InterPro"/>
</dbReference>
<dbReference type="PROSITE" id="PS50126">
    <property type="entry name" value="S1"/>
    <property type="match status" value="1"/>
</dbReference>
<feature type="compositionally biased region" description="Basic residues" evidence="2">
    <location>
        <begin position="916"/>
        <end position="928"/>
    </location>
</feature>
<comment type="caution">
    <text evidence="4">The sequence shown here is derived from an EMBL/GenBank/DDBJ whole genome shotgun (WGS) entry which is preliminary data.</text>
</comment>
<dbReference type="InterPro" id="IPR039190">
    <property type="entry name" value="TTC14"/>
</dbReference>
<dbReference type="PROSITE" id="PS50005">
    <property type="entry name" value="TPR"/>
    <property type="match status" value="3"/>
</dbReference>
<name>A0A922MEM3_SPOEX</name>
<accession>A0A922MEM3</accession>
<feature type="region of interest" description="Disordered" evidence="2">
    <location>
        <begin position="465"/>
        <end position="587"/>
    </location>
</feature>
<evidence type="ECO:0000259" key="3">
    <source>
        <dbReference type="PROSITE" id="PS50126"/>
    </source>
</evidence>
<dbReference type="SUPFAM" id="SSF48452">
    <property type="entry name" value="TPR-like"/>
    <property type="match status" value="1"/>
</dbReference>
<organism evidence="4 5">
    <name type="scientific">Spodoptera exigua</name>
    <name type="common">Beet armyworm</name>
    <name type="synonym">Noctua fulgens</name>
    <dbReference type="NCBI Taxonomy" id="7107"/>
    <lineage>
        <taxon>Eukaryota</taxon>
        <taxon>Metazoa</taxon>
        <taxon>Ecdysozoa</taxon>
        <taxon>Arthropoda</taxon>
        <taxon>Hexapoda</taxon>
        <taxon>Insecta</taxon>
        <taxon>Pterygota</taxon>
        <taxon>Neoptera</taxon>
        <taxon>Endopterygota</taxon>
        <taxon>Lepidoptera</taxon>
        <taxon>Glossata</taxon>
        <taxon>Ditrysia</taxon>
        <taxon>Noctuoidea</taxon>
        <taxon>Noctuidae</taxon>
        <taxon>Amphipyrinae</taxon>
        <taxon>Spodoptera</taxon>
    </lineage>
</organism>
<dbReference type="PANTHER" id="PTHR23184:SF9">
    <property type="entry name" value="TETRATRICOPEPTIDE REPEAT PROTEIN 14"/>
    <property type="match status" value="1"/>
</dbReference>
<feature type="repeat" description="TPR" evidence="1">
    <location>
        <begin position="343"/>
        <end position="376"/>
    </location>
</feature>
<evidence type="ECO:0000313" key="4">
    <source>
        <dbReference type="EMBL" id="KAH9635064.1"/>
    </source>
</evidence>
<keyword evidence="1" id="KW-0802">TPR repeat</keyword>
<feature type="region of interest" description="Disordered" evidence="2">
    <location>
        <begin position="761"/>
        <end position="876"/>
    </location>
</feature>
<feature type="compositionally biased region" description="Basic residues" evidence="2">
    <location>
        <begin position="520"/>
        <end position="534"/>
    </location>
</feature>
<feature type="compositionally biased region" description="Basic residues" evidence="2">
    <location>
        <begin position="660"/>
        <end position="670"/>
    </location>
</feature>
<feature type="region of interest" description="Disordered" evidence="2">
    <location>
        <begin position="1172"/>
        <end position="1205"/>
    </location>
</feature>
<feature type="compositionally biased region" description="Low complexity" evidence="2">
    <location>
        <begin position="487"/>
        <end position="516"/>
    </location>
</feature>
<dbReference type="Pfam" id="PF13181">
    <property type="entry name" value="TPR_8"/>
    <property type="match status" value="3"/>
</dbReference>
<evidence type="ECO:0000256" key="2">
    <source>
        <dbReference type="SAM" id="MobiDB-lite"/>
    </source>
</evidence>
<dbReference type="PANTHER" id="PTHR23184">
    <property type="entry name" value="TETRATRICOPEPTIDE REPEAT PROTEIN 14"/>
    <property type="match status" value="1"/>
</dbReference>
<sequence>MDTSLDASLVTQSINYHGQQLQKTWEAERGEDDLSKIGVGAVDFAVYQSRHKHLTFQDRGKRLKLHQFIVKEANALFDSSIMEETPSSSSLGTDAPVPEDNLYALMPPFETFLSVDKSARLRHFFDNVKTGELIIGAVINRTTSGMMLKVLCTAGPTSRYVADINVKAFLPVTNIIPAVDKKNISRNYLMNDTVCCEVIEVIPDTDKMVCGMKGVTRGSDDPPPKPPLGLLSTDDFPLIYKKTVDMKGESYEAILEKSPGFNNPNCVQYLSELLGISNMHCTNFPSLRGGFVPTEYADELRQAQASKWAFRSVAEGIEHFKAGRHSEAFQCLNKALSIDPRNVEGLVARGALYANSGTFKKAIEDFETSLKLNPNHANARKYLGETLVALGRSYEDENKITEAQKAYEDCLAIIPFHEEAQNSLDFLKSKTSTTKPLIEPAELLLPGLTGAKSYEMKETLKQLLNLTDKKDKKKKKKRGKGKKKRSSSSSSSSSDSSSSSSSSDSSSSSSETSDSEGPNRKKKRRSQPNSKRQRSLSPLSKRMEMLGAPEAGSRTHNSQFNHPYGYQPPPPPVEEVNPEPQRSQADIDYELKVRKFLEMTKEDSDYEDKVRNFLEETAQYKRNRKMQELGQQSQPGADRDKKKKKKKDKSVPFTDLFCLGKKKKESKRKRKEQEREDKRKAKLARAAANNEYSLRDLDSIGDKKLRDALRKELKSKKRDLSSDGEYDRKHDKRMLDDMHGLEELESKLSAYHVMVEKEVLHKRDGRGSLSPIDQAPPPPLEKPKWKMSMSAVKDTVKKKETPVPKGYKEHYAFEDSSDDSQENNKPSPSSGDKNVSVRRAMAMKEPPPLPSAPPPNKREPDPPGTEPAHPVRKGNIVLDKFGSFRLAQEGETPVSVGDGRPEQFVTRIKPPSPSGRRPRSPPSPRRHSSNSSDDDRRSKRSRSRWPETQTQHQVILESLSYNVRHLLGRDHVSTDPGLGLGRGQHRVRVAPWRRGAVVRARLAPALAPTQAAPTTPAADLDHGLAQGSAVSCVAETGEVAVGMNAARTTVLASTRTTAVVADVDAAVVAAEISAVMMGVGSNKNGVTTAQEEVVHSGHAGAAVAVVDPLGVVVSVTLEIAEAVVIQDHVVLKGHVDPGPTAQSDETKIETAIPVTLNAIAIVAKVNMKKKDTWTEKNTTESGLMETSPKETPIPRRSHPRNNKPPKNKITRVWFCHRVLVLRLDNQQDEIFPECSEALFTNIEHEQYQEDNDKENDVFPECSQSILRISKKRKMGPCTMTNSQNTNYNSDTSIEEIMDSEEDECKKKFEVRTFKDIPKSPIKNKSDPDCCAAKKYFNALFSKDLKTVLNTQDELPPIYAQFEHD</sequence>
<feature type="compositionally biased region" description="Pro residues" evidence="2">
    <location>
        <begin position="845"/>
        <end position="855"/>
    </location>
</feature>
<feature type="compositionally biased region" description="Basic residues" evidence="2">
    <location>
        <begin position="1195"/>
        <end position="1205"/>
    </location>
</feature>
<dbReference type="SMART" id="SM00028">
    <property type="entry name" value="TPR"/>
    <property type="match status" value="3"/>
</dbReference>